<keyword evidence="3" id="KW-1185">Reference proteome</keyword>
<sequence length="108" mass="12239">MRIVLIDISLMTQVVFTALVSLRLFFTYLKSVLKLLLYGMRLVCLSLWLEPLDWTGMIGLQQICCRRIAHSLVFHCLSSSFIFAGIFGNGAIKASLILIFRNLTTLLL</sequence>
<keyword evidence="1" id="KW-1133">Transmembrane helix</keyword>
<feature type="transmembrane region" description="Helical" evidence="1">
    <location>
        <begin position="6"/>
        <end position="25"/>
    </location>
</feature>
<evidence type="ECO:0000313" key="3">
    <source>
        <dbReference type="Proteomes" id="UP000238479"/>
    </source>
</evidence>
<protein>
    <submittedName>
        <fullName evidence="2">Uncharacterized protein</fullName>
    </submittedName>
</protein>
<dbReference type="AlphaFoldDB" id="A0A2P6QVS6"/>
<gene>
    <name evidence="2" type="ORF">RchiOBHm_Chr4g0412131</name>
</gene>
<proteinExistence type="predicted"/>
<keyword evidence="1" id="KW-0472">Membrane</keyword>
<dbReference type="Proteomes" id="UP000238479">
    <property type="component" value="Chromosome 4"/>
</dbReference>
<keyword evidence="1" id="KW-0812">Transmembrane</keyword>
<dbReference type="Gramene" id="PRQ38287">
    <property type="protein sequence ID" value="PRQ38287"/>
    <property type="gene ID" value="RchiOBHm_Chr4g0412131"/>
</dbReference>
<organism evidence="2 3">
    <name type="scientific">Rosa chinensis</name>
    <name type="common">China rose</name>
    <dbReference type="NCBI Taxonomy" id="74649"/>
    <lineage>
        <taxon>Eukaryota</taxon>
        <taxon>Viridiplantae</taxon>
        <taxon>Streptophyta</taxon>
        <taxon>Embryophyta</taxon>
        <taxon>Tracheophyta</taxon>
        <taxon>Spermatophyta</taxon>
        <taxon>Magnoliopsida</taxon>
        <taxon>eudicotyledons</taxon>
        <taxon>Gunneridae</taxon>
        <taxon>Pentapetalae</taxon>
        <taxon>rosids</taxon>
        <taxon>fabids</taxon>
        <taxon>Rosales</taxon>
        <taxon>Rosaceae</taxon>
        <taxon>Rosoideae</taxon>
        <taxon>Rosoideae incertae sedis</taxon>
        <taxon>Rosa</taxon>
    </lineage>
</organism>
<evidence type="ECO:0000313" key="2">
    <source>
        <dbReference type="EMBL" id="PRQ38287.1"/>
    </source>
</evidence>
<accession>A0A2P6QVS6</accession>
<dbReference type="EMBL" id="PDCK01000042">
    <property type="protein sequence ID" value="PRQ38287.1"/>
    <property type="molecule type" value="Genomic_DNA"/>
</dbReference>
<evidence type="ECO:0000256" key="1">
    <source>
        <dbReference type="SAM" id="Phobius"/>
    </source>
</evidence>
<name>A0A2P6QVS6_ROSCH</name>
<feature type="transmembrane region" description="Helical" evidence="1">
    <location>
        <begin position="81"/>
        <end position="100"/>
    </location>
</feature>
<comment type="caution">
    <text evidence="2">The sequence shown here is derived from an EMBL/GenBank/DDBJ whole genome shotgun (WGS) entry which is preliminary data.</text>
</comment>
<reference evidence="2 3" key="1">
    <citation type="journal article" date="2018" name="Nat. Genet.">
        <title>The Rosa genome provides new insights in the design of modern roses.</title>
        <authorList>
            <person name="Bendahmane M."/>
        </authorList>
    </citation>
    <scope>NUCLEOTIDE SEQUENCE [LARGE SCALE GENOMIC DNA]</scope>
    <source>
        <strain evidence="3">cv. Old Blush</strain>
    </source>
</reference>